<evidence type="ECO:0000313" key="2">
    <source>
        <dbReference type="Proteomes" id="UP000054995"/>
    </source>
</evidence>
<name>A0A0V1FNX3_TRIPS</name>
<evidence type="ECO:0000313" key="1">
    <source>
        <dbReference type="EMBL" id="KRY87735.1"/>
    </source>
</evidence>
<comment type="caution">
    <text evidence="1">The sequence shown here is derived from an EMBL/GenBank/DDBJ whole genome shotgun (WGS) entry which is preliminary data.</text>
</comment>
<sequence>MLFVKSSIRRRWFSKNGQQLCQAIYNIFLLFLFAIQRHQHENAIDVVYSSTDDPFQEDVCRETASLKLEVTHRGEVVGSSDNFYIPASSSSSPSYGILLSNQRSKHLLISYTES</sequence>
<keyword evidence="2" id="KW-1185">Reference proteome</keyword>
<gene>
    <name evidence="1" type="ORF">T4D_13661</name>
</gene>
<organism evidence="1 2">
    <name type="scientific">Trichinella pseudospiralis</name>
    <name type="common">Parasitic roundworm</name>
    <dbReference type="NCBI Taxonomy" id="6337"/>
    <lineage>
        <taxon>Eukaryota</taxon>
        <taxon>Metazoa</taxon>
        <taxon>Ecdysozoa</taxon>
        <taxon>Nematoda</taxon>
        <taxon>Enoplea</taxon>
        <taxon>Dorylaimia</taxon>
        <taxon>Trichinellida</taxon>
        <taxon>Trichinellidae</taxon>
        <taxon>Trichinella</taxon>
    </lineage>
</organism>
<dbReference type="Proteomes" id="UP000054995">
    <property type="component" value="Unassembled WGS sequence"/>
</dbReference>
<dbReference type="EMBL" id="JYDT01000051">
    <property type="protein sequence ID" value="KRY87735.1"/>
    <property type="molecule type" value="Genomic_DNA"/>
</dbReference>
<protein>
    <submittedName>
        <fullName evidence="1">Uncharacterized protein</fullName>
    </submittedName>
</protein>
<accession>A0A0V1FNX3</accession>
<reference evidence="1 2" key="1">
    <citation type="submission" date="2015-01" db="EMBL/GenBank/DDBJ databases">
        <title>Evolution of Trichinella species and genotypes.</title>
        <authorList>
            <person name="Korhonen P.K."/>
            <person name="Edoardo P."/>
            <person name="Giuseppe L.R."/>
            <person name="Gasser R.B."/>
        </authorList>
    </citation>
    <scope>NUCLEOTIDE SEQUENCE [LARGE SCALE GENOMIC DNA]</scope>
    <source>
        <strain evidence="1">ISS470</strain>
    </source>
</reference>
<dbReference type="AlphaFoldDB" id="A0A0V1FNX3"/>
<proteinExistence type="predicted"/>